<keyword evidence="1" id="KW-0472">Membrane</keyword>
<keyword evidence="1" id="KW-0812">Transmembrane</keyword>
<feature type="transmembrane region" description="Helical" evidence="1">
    <location>
        <begin position="55"/>
        <end position="74"/>
    </location>
</feature>
<feature type="transmembrane region" description="Helical" evidence="1">
    <location>
        <begin position="132"/>
        <end position="151"/>
    </location>
</feature>
<protein>
    <submittedName>
        <fullName evidence="2">Uncharacterized protein</fullName>
    </submittedName>
</protein>
<keyword evidence="3" id="KW-1185">Reference proteome</keyword>
<dbReference type="Proteomes" id="UP000765509">
    <property type="component" value="Unassembled WGS sequence"/>
</dbReference>
<feature type="transmembrane region" description="Helical" evidence="1">
    <location>
        <begin position="95"/>
        <end position="112"/>
    </location>
</feature>
<keyword evidence="1" id="KW-1133">Transmembrane helix</keyword>
<feature type="transmembrane region" description="Helical" evidence="1">
    <location>
        <begin position="30"/>
        <end position="49"/>
    </location>
</feature>
<reference evidence="2" key="1">
    <citation type="submission" date="2021-03" db="EMBL/GenBank/DDBJ databases">
        <title>Draft genome sequence of rust myrtle Austropuccinia psidii MF-1, a brazilian biotype.</title>
        <authorList>
            <person name="Quecine M.C."/>
            <person name="Pachon D.M.R."/>
            <person name="Bonatelli M.L."/>
            <person name="Correr F.H."/>
            <person name="Franceschini L.M."/>
            <person name="Leite T.F."/>
            <person name="Margarido G.R.A."/>
            <person name="Almeida C.A."/>
            <person name="Ferrarezi J.A."/>
            <person name="Labate C.A."/>
        </authorList>
    </citation>
    <scope>NUCLEOTIDE SEQUENCE</scope>
    <source>
        <strain evidence="2">MF-1</strain>
    </source>
</reference>
<evidence type="ECO:0000313" key="3">
    <source>
        <dbReference type="Proteomes" id="UP000765509"/>
    </source>
</evidence>
<sequence length="156" mass="17772">MYSRYLSITVDANFQHCGKWPVFKHLLNRIFNLCNLILCLISCVVISLKKNGVCGLSYCILSKFIGLLACANILNNRVSPISLASRSTASLLDSYLKFSFVVLSMVIIGWWSDAWFSVWISQPWINFVAAKFVQLNQIFCLGVYVIITFWVPKMVM</sequence>
<proteinExistence type="predicted"/>
<accession>A0A9Q3CKN0</accession>
<gene>
    <name evidence="2" type="ORF">O181_024363</name>
</gene>
<dbReference type="AlphaFoldDB" id="A0A9Q3CKN0"/>
<dbReference type="EMBL" id="AVOT02007778">
    <property type="protein sequence ID" value="MBW0484648.1"/>
    <property type="molecule type" value="Genomic_DNA"/>
</dbReference>
<organism evidence="2 3">
    <name type="scientific">Austropuccinia psidii MF-1</name>
    <dbReference type="NCBI Taxonomy" id="1389203"/>
    <lineage>
        <taxon>Eukaryota</taxon>
        <taxon>Fungi</taxon>
        <taxon>Dikarya</taxon>
        <taxon>Basidiomycota</taxon>
        <taxon>Pucciniomycotina</taxon>
        <taxon>Pucciniomycetes</taxon>
        <taxon>Pucciniales</taxon>
        <taxon>Sphaerophragmiaceae</taxon>
        <taxon>Austropuccinia</taxon>
    </lineage>
</organism>
<name>A0A9Q3CKN0_9BASI</name>
<evidence type="ECO:0000313" key="2">
    <source>
        <dbReference type="EMBL" id="MBW0484648.1"/>
    </source>
</evidence>
<evidence type="ECO:0000256" key="1">
    <source>
        <dbReference type="SAM" id="Phobius"/>
    </source>
</evidence>
<comment type="caution">
    <text evidence="2">The sequence shown here is derived from an EMBL/GenBank/DDBJ whole genome shotgun (WGS) entry which is preliminary data.</text>
</comment>